<reference evidence="3" key="1">
    <citation type="submission" date="2024-06" db="EMBL/GenBank/DDBJ databases">
        <title>Evidence of context-dependent and transient costs of resisting viral infection in isolates of the marine microalga Micromonas sp. (class Mamiellophyceae).</title>
        <authorList>
            <person name="Bedi de Silva A."/>
            <person name="Schvarcz C.R."/>
            <person name="Steward G.R."/>
            <person name="Edwards K.F."/>
        </authorList>
    </citation>
    <scope>NUCLEOTIDE SEQUENCE</scope>
    <source>
        <strain evidence="3">McV-KB2</strain>
    </source>
</reference>
<protein>
    <recommendedName>
        <fullName evidence="2">Phage tail assembly chaperone-like domain-containing protein</fullName>
    </recommendedName>
</protein>
<feature type="region of interest" description="Disordered" evidence="1">
    <location>
        <begin position="45"/>
        <end position="69"/>
    </location>
</feature>
<accession>A0AAU7YNY4</accession>
<evidence type="ECO:0000256" key="1">
    <source>
        <dbReference type="SAM" id="MobiDB-lite"/>
    </source>
</evidence>
<evidence type="ECO:0000259" key="2">
    <source>
        <dbReference type="Pfam" id="PF16778"/>
    </source>
</evidence>
<dbReference type="Gene3D" id="6.10.140.1310">
    <property type="match status" value="1"/>
</dbReference>
<dbReference type="Pfam" id="PF16778">
    <property type="entry name" value="Phage_tail_APC"/>
    <property type="match status" value="1"/>
</dbReference>
<dbReference type="EMBL" id="PP911589">
    <property type="protein sequence ID" value="XCA47329.1"/>
    <property type="molecule type" value="Genomic_DNA"/>
</dbReference>
<feature type="domain" description="Phage tail assembly chaperone-like" evidence="2">
    <location>
        <begin position="3"/>
        <end position="61"/>
    </location>
</feature>
<evidence type="ECO:0000313" key="3">
    <source>
        <dbReference type="EMBL" id="XCA47329.1"/>
    </source>
</evidence>
<sequence length="69" mass="8199">MDVLKSKRDQFLYDTDKYALPDWPHASLEKQREWLDYRQTLRDLPANTEDPANPIWPTRPDATAIPEEE</sequence>
<organism evidence="3">
    <name type="scientific">Micromonas commoda virus</name>
    <dbReference type="NCBI Taxonomy" id="3057169"/>
    <lineage>
        <taxon>Viruses</taxon>
        <taxon>Varidnaviria</taxon>
        <taxon>Bamfordvirae</taxon>
        <taxon>Nucleocytoviricota</taxon>
        <taxon>Megaviricetes</taxon>
        <taxon>Algavirales</taxon>
        <taxon>Phycodnaviridae</taxon>
    </lineage>
</organism>
<name>A0AAU7YNY4_9PHYC</name>
<proteinExistence type="predicted"/>
<dbReference type="InterPro" id="IPR031893">
    <property type="entry name" value="Phage_tail_APC"/>
</dbReference>